<protein>
    <submittedName>
        <fullName evidence="1">Uncharacterized protein</fullName>
    </submittedName>
</protein>
<organism evidence="1 2">
    <name type="scientific">Streptomyces antimycoticus</name>
    <dbReference type="NCBI Taxonomy" id="68175"/>
    <lineage>
        <taxon>Bacteria</taxon>
        <taxon>Bacillati</taxon>
        <taxon>Actinomycetota</taxon>
        <taxon>Actinomycetes</taxon>
        <taxon>Kitasatosporales</taxon>
        <taxon>Streptomycetaceae</taxon>
        <taxon>Streptomyces</taxon>
        <taxon>Streptomyces violaceusniger group</taxon>
    </lineage>
</organism>
<evidence type="ECO:0000313" key="2">
    <source>
        <dbReference type="Proteomes" id="UP000463951"/>
    </source>
</evidence>
<dbReference type="EMBL" id="AP019620">
    <property type="protein sequence ID" value="BBJ37649.1"/>
    <property type="molecule type" value="Genomic_DNA"/>
</dbReference>
<evidence type="ECO:0000313" key="1">
    <source>
        <dbReference type="EMBL" id="BBJ37649.1"/>
    </source>
</evidence>
<accession>A0A499UKM2</accession>
<gene>
    <name evidence="1" type="ORF">SSPO_003670</name>
</gene>
<dbReference type="AlphaFoldDB" id="A0A499UKM2"/>
<reference evidence="1 2" key="1">
    <citation type="journal article" date="2020" name="Int. J. Syst. Evol. Microbiol.">
        <title>Reclassification of Streptomyces castelarensis and Streptomyces sporoclivatus as later heterotypic synonyms of Streptomyces antimycoticus.</title>
        <authorList>
            <person name="Komaki H."/>
            <person name="Tamura T."/>
        </authorList>
    </citation>
    <scope>NUCLEOTIDE SEQUENCE [LARGE SCALE GENOMIC DNA]</scope>
    <source>
        <strain evidence="1 2">NBRC 100767</strain>
    </source>
</reference>
<proteinExistence type="predicted"/>
<dbReference type="Proteomes" id="UP000463951">
    <property type="component" value="Chromosome"/>
</dbReference>
<sequence length="107" mass="11232">MGRAAALVHGNLPRTPSDAAPETALFAAEVRDHLDRLAEDLALDAPPRTGDLRAAFDRVATDGRLAQLTDPTVPGGISHARSRALTACMHTVTSVEPLEWAALGRAA</sequence>
<name>A0A499UKM2_9ACTN</name>